<organism evidence="1 2">
    <name type="scientific">Exserohilum turcicum (strain 28A)</name>
    <name type="common">Northern leaf blight fungus</name>
    <name type="synonym">Setosphaeria turcica</name>
    <dbReference type="NCBI Taxonomy" id="671987"/>
    <lineage>
        <taxon>Eukaryota</taxon>
        <taxon>Fungi</taxon>
        <taxon>Dikarya</taxon>
        <taxon>Ascomycota</taxon>
        <taxon>Pezizomycotina</taxon>
        <taxon>Dothideomycetes</taxon>
        <taxon>Pleosporomycetidae</taxon>
        <taxon>Pleosporales</taxon>
        <taxon>Pleosporineae</taxon>
        <taxon>Pleosporaceae</taxon>
        <taxon>Exserohilum</taxon>
    </lineage>
</organism>
<evidence type="ECO:0000313" key="2">
    <source>
        <dbReference type="Proteomes" id="UP000016935"/>
    </source>
</evidence>
<reference evidence="1 2" key="1">
    <citation type="journal article" date="2012" name="PLoS Pathog.">
        <title>Diverse lifestyles and strategies of plant pathogenesis encoded in the genomes of eighteen Dothideomycetes fungi.</title>
        <authorList>
            <person name="Ohm R.A."/>
            <person name="Feau N."/>
            <person name="Henrissat B."/>
            <person name="Schoch C.L."/>
            <person name="Horwitz B.A."/>
            <person name="Barry K.W."/>
            <person name="Condon B.J."/>
            <person name="Copeland A.C."/>
            <person name="Dhillon B."/>
            <person name="Glaser F."/>
            <person name="Hesse C.N."/>
            <person name="Kosti I."/>
            <person name="LaButti K."/>
            <person name="Lindquist E.A."/>
            <person name="Lucas S."/>
            <person name="Salamov A.A."/>
            <person name="Bradshaw R.E."/>
            <person name="Ciuffetti L."/>
            <person name="Hamelin R.C."/>
            <person name="Kema G.H.J."/>
            <person name="Lawrence C."/>
            <person name="Scott J.A."/>
            <person name="Spatafora J.W."/>
            <person name="Turgeon B.G."/>
            <person name="de Wit P.J.G.M."/>
            <person name="Zhong S."/>
            <person name="Goodwin S.B."/>
            <person name="Grigoriev I.V."/>
        </authorList>
    </citation>
    <scope>NUCLEOTIDE SEQUENCE [LARGE SCALE GENOMIC DNA]</scope>
    <source>
        <strain evidence="2">28A</strain>
    </source>
</reference>
<gene>
    <name evidence="1" type="ORF">SETTUDRAFT_169052</name>
</gene>
<dbReference type="HOGENOM" id="CLU_2943278_0_0_1"/>
<name>R0K3J4_EXST2</name>
<dbReference type="RefSeq" id="XP_008024845.1">
    <property type="nucleotide sequence ID" value="XM_008026654.1"/>
</dbReference>
<dbReference type="GeneID" id="19400770"/>
<keyword evidence="2" id="KW-1185">Reference proteome</keyword>
<dbReference type="Proteomes" id="UP000016935">
    <property type="component" value="Unassembled WGS sequence"/>
</dbReference>
<accession>R0K3J4</accession>
<proteinExistence type="predicted"/>
<dbReference type="EMBL" id="KB908581">
    <property type="protein sequence ID" value="EOA87638.1"/>
    <property type="molecule type" value="Genomic_DNA"/>
</dbReference>
<reference evidence="1 2" key="2">
    <citation type="journal article" date="2013" name="PLoS Genet.">
        <title>Comparative genome structure, secondary metabolite, and effector coding capacity across Cochliobolus pathogens.</title>
        <authorList>
            <person name="Condon B.J."/>
            <person name="Leng Y."/>
            <person name="Wu D."/>
            <person name="Bushley K.E."/>
            <person name="Ohm R.A."/>
            <person name="Otillar R."/>
            <person name="Martin J."/>
            <person name="Schackwitz W."/>
            <person name="Grimwood J."/>
            <person name="MohdZainudin N."/>
            <person name="Xue C."/>
            <person name="Wang R."/>
            <person name="Manning V.A."/>
            <person name="Dhillon B."/>
            <person name="Tu Z.J."/>
            <person name="Steffenson B.J."/>
            <person name="Salamov A."/>
            <person name="Sun H."/>
            <person name="Lowry S."/>
            <person name="LaButti K."/>
            <person name="Han J."/>
            <person name="Copeland A."/>
            <person name="Lindquist E."/>
            <person name="Barry K."/>
            <person name="Schmutz J."/>
            <person name="Baker S.E."/>
            <person name="Ciuffetti L.M."/>
            <person name="Grigoriev I.V."/>
            <person name="Zhong S."/>
            <person name="Turgeon B.G."/>
        </authorList>
    </citation>
    <scope>NUCLEOTIDE SEQUENCE [LARGE SCALE GENOMIC DNA]</scope>
    <source>
        <strain evidence="2">28A</strain>
    </source>
</reference>
<dbReference type="AlphaFoldDB" id="R0K3J4"/>
<protein>
    <submittedName>
        <fullName evidence="1">Uncharacterized protein</fullName>
    </submittedName>
</protein>
<sequence length="60" mass="6348">MVRTTVAGLCDDFVMCVNRSGAEKVTGVLSVLVERLCAGCAYTYVIQLKDSDALTPSSCS</sequence>
<evidence type="ECO:0000313" key="1">
    <source>
        <dbReference type="EMBL" id="EOA87638.1"/>
    </source>
</evidence>